<organism evidence="9 10">
    <name type="scientific">Candidatus Nitronauta litoralis</name>
    <dbReference type="NCBI Taxonomy" id="2705533"/>
    <lineage>
        <taxon>Bacteria</taxon>
        <taxon>Pseudomonadati</taxon>
        <taxon>Nitrospinota/Tectimicrobiota group</taxon>
        <taxon>Nitrospinota</taxon>
        <taxon>Nitrospinia</taxon>
        <taxon>Nitrospinales</taxon>
        <taxon>Nitrospinaceae</taxon>
        <taxon>Candidatus Nitronauta</taxon>
    </lineage>
</organism>
<dbReference type="AlphaFoldDB" id="A0A7T0G0E6"/>
<dbReference type="GO" id="GO:0015990">
    <property type="term" value="P:electron transport coupled proton transport"/>
    <property type="evidence" value="ECO:0007669"/>
    <property type="project" value="TreeGrafter"/>
</dbReference>
<feature type="transmembrane region" description="Helical" evidence="6">
    <location>
        <begin position="474"/>
        <end position="496"/>
    </location>
</feature>
<feature type="transmembrane region" description="Helical" evidence="6">
    <location>
        <begin position="167"/>
        <end position="191"/>
    </location>
</feature>
<keyword evidence="9" id="KW-0560">Oxidoreductase</keyword>
<keyword evidence="3 6" id="KW-1133">Transmembrane helix</keyword>
<dbReference type="PRINTS" id="PR01434">
    <property type="entry name" value="NADHDHGNASE5"/>
</dbReference>
<dbReference type="InterPro" id="IPR001750">
    <property type="entry name" value="ND/Mrp_TM"/>
</dbReference>
<dbReference type="PRINTS" id="PR01435">
    <property type="entry name" value="NPOXDRDTASE5"/>
</dbReference>
<dbReference type="NCBIfam" id="TIGR01974">
    <property type="entry name" value="NDH_I_L"/>
    <property type="match status" value="1"/>
</dbReference>
<dbReference type="Pfam" id="PF00662">
    <property type="entry name" value="Proton_antipo_N"/>
    <property type="match status" value="1"/>
</dbReference>
<feature type="domain" description="NADH-Ubiquinone oxidoreductase (complex I) chain 5 N-terminal" evidence="8">
    <location>
        <begin position="65"/>
        <end position="114"/>
    </location>
</feature>
<comment type="subcellular location">
    <subcellularLocation>
        <location evidence="1">Endomembrane system</location>
        <topology evidence="1">Multi-pass membrane protein</topology>
    </subcellularLocation>
    <subcellularLocation>
        <location evidence="5">Membrane</location>
        <topology evidence="5">Multi-pass membrane protein</topology>
    </subcellularLocation>
</comment>
<evidence type="ECO:0000313" key="10">
    <source>
        <dbReference type="Proteomes" id="UP000594688"/>
    </source>
</evidence>
<evidence type="ECO:0000259" key="8">
    <source>
        <dbReference type="Pfam" id="PF00662"/>
    </source>
</evidence>
<proteinExistence type="predicted"/>
<evidence type="ECO:0000256" key="3">
    <source>
        <dbReference type="ARBA" id="ARBA00022989"/>
    </source>
</evidence>
<dbReference type="KEGG" id="nli:G3M70_11515"/>
<dbReference type="Proteomes" id="UP000594688">
    <property type="component" value="Chromosome"/>
</dbReference>
<dbReference type="GO" id="GO:0012505">
    <property type="term" value="C:endomembrane system"/>
    <property type="evidence" value="ECO:0007669"/>
    <property type="project" value="UniProtKB-SubCell"/>
</dbReference>
<dbReference type="InterPro" id="IPR018393">
    <property type="entry name" value="NADHpl_OxRdtase_5_subgr"/>
</dbReference>
<feature type="transmembrane region" description="Helical" evidence="6">
    <location>
        <begin position="681"/>
        <end position="698"/>
    </location>
</feature>
<feature type="transmembrane region" description="Helical" evidence="6">
    <location>
        <begin position="384"/>
        <end position="405"/>
    </location>
</feature>
<evidence type="ECO:0000259" key="7">
    <source>
        <dbReference type="Pfam" id="PF00361"/>
    </source>
</evidence>
<feature type="transmembrane region" description="Helical" evidence="6">
    <location>
        <begin position="211"/>
        <end position="232"/>
    </location>
</feature>
<dbReference type="InterPro" id="IPR001516">
    <property type="entry name" value="Proton_antipo_N"/>
</dbReference>
<dbReference type="GO" id="GO:0042773">
    <property type="term" value="P:ATP synthesis coupled electron transport"/>
    <property type="evidence" value="ECO:0007669"/>
    <property type="project" value="InterPro"/>
</dbReference>
<feature type="transmembrane region" description="Helical" evidence="6">
    <location>
        <begin position="134"/>
        <end position="155"/>
    </location>
</feature>
<evidence type="ECO:0000256" key="6">
    <source>
        <dbReference type="SAM" id="Phobius"/>
    </source>
</evidence>
<keyword evidence="2 5" id="KW-0812">Transmembrane</keyword>
<sequence length="699" mass="77764">MAIFILIPLLPLLASILLFTGGRRWGENGHRIGIPAIGLSFALSVAAFVEVLGNGPFSVSLYRLFQSGSLTIDISLYVDQLTVLLLLLVTGVSGVVHVYSSRYMIGEPRYNRFFAVIALFTFSMILLVMSGNLLMLLISWEVMGICSYLLISHAAERPSAGKAATKAFLVNAVADIGLSFGIILTFFTFGTLDIQTILAQAEGMQDHTINILGWMGMELFIHPVTVIPFFLFMGAMGKSAQMPFHVWLPFAMEAPTPVSALIHAATMVNAGPFLLVRLSPLFVLSPCAMTFIFIVGAATAVFAGIVSLTQSDIKKILAYSTISQIGFMVMACGLGAFAVAIFHLLAHGCYKAFFFLSTGNSLRSVEQDLEHADHEHHNSDGMGVLYGGALLLALLPPFVLFSGSYENLWKVTGFASASLGFKVIGLITVFVASQYLFKGVTSIFAHGPKTYWPASGEYGQEAQFARPKLFNSSILTGLVLALVLVGGLMTLFWNWFANFLAPVFIFQKVLLGAGEVEQGVSVWLVVSLGVAAVGWAYAYLNQNRSQHQLSRSIWKSNRFYVLFWNKGYFDEIYDVYLIKPTIRFAHWMWQRIDIKVIDRFIHSIANYSVNFARWLWRIMDVSIIDRFIHFIASYSVKFAGRLWRIVDIRWLEKNVGEMAEQVNDAGQILQEMESRTIQHQLLVMIFWLVAMTGLLYFLV</sequence>
<evidence type="ECO:0000256" key="1">
    <source>
        <dbReference type="ARBA" id="ARBA00004127"/>
    </source>
</evidence>
<dbReference type="Gene3D" id="1.20.5.2700">
    <property type="match status" value="1"/>
</dbReference>
<feature type="transmembrane region" description="Helical" evidence="6">
    <location>
        <begin position="74"/>
        <end position="98"/>
    </location>
</feature>
<dbReference type="GO" id="GO:0008137">
    <property type="term" value="F:NADH dehydrogenase (ubiquinone) activity"/>
    <property type="evidence" value="ECO:0007669"/>
    <property type="project" value="InterPro"/>
</dbReference>
<dbReference type="Pfam" id="PF00361">
    <property type="entry name" value="Proton_antipo_M"/>
    <property type="match status" value="1"/>
</dbReference>
<dbReference type="PANTHER" id="PTHR42829">
    <property type="entry name" value="NADH-UBIQUINONE OXIDOREDUCTASE CHAIN 5"/>
    <property type="match status" value="1"/>
</dbReference>
<evidence type="ECO:0000313" key="9">
    <source>
        <dbReference type="EMBL" id="QPJ62465.1"/>
    </source>
</evidence>
<keyword evidence="4 6" id="KW-0472">Membrane</keyword>
<dbReference type="PANTHER" id="PTHR42829:SF1">
    <property type="entry name" value="INORGANIC CARBON TRANSPORTER SUBUNIT DABB-RELATED"/>
    <property type="match status" value="1"/>
</dbReference>
<protein>
    <submittedName>
        <fullName evidence="9">NADH-quinone oxidoreductase subunit L</fullName>
        <ecNumber evidence="9">1.6.5.-</ecNumber>
    </submittedName>
</protein>
<dbReference type="EC" id="1.6.5.-" evidence="9"/>
<feature type="transmembrane region" description="Helical" evidence="6">
    <location>
        <begin position="6"/>
        <end position="22"/>
    </location>
</feature>
<evidence type="ECO:0000256" key="2">
    <source>
        <dbReference type="ARBA" id="ARBA00022692"/>
    </source>
</evidence>
<feature type="domain" description="NADH:quinone oxidoreductase/Mrp antiporter transmembrane" evidence="7">
    <location>
        <begin position="130"/>
        <end position="364"/>
    </location>
</feature>
<evidence type="ECO:0000256" key="4">
    <source>
        <dbReference type="ARBA" id="ARBA00023136"/>
    </source>
</evidence>
<gene>
    <name evidence="9" type="ORF">G3M70_11515</name>
</gene>
<reference evidence="9 10" key="1">
    <citation type="submission" date="2020-02" db="EMBL/GenBank/DDBJ databases">
        <title>Genomic and physiological characterization of two novel Nitrospinaceae genera.</title>
        <authorList>
            <person name="Mueller A.J."/>
            <person name="Jung M.-Y."/>
            <person name="Strachan C.R."/>
            <person name="Herbold C.W."/>
            <person name="Kirkegaard R.H."/>
            <person name="Daims H."/>
        </authorList>
    </citation>
    <scope>NUCLEOTIDE SEQUENCE [LARGE SCALE GENOMIC DNA]</scope>
    <source>
        <strain evidence="9">EB</strain>
    </source>
</reference>
<dbReference type="InterPro" id="IPR003945">
    <property type="entry name" value="NU5C-like"/>
</dbReference>
<feature type="transmembrane region" description="Helical" evidence="6">
    <location>
        <begin position="110"/>
        <end position="128"/>
    </location>
</feature>
<dbReference type="EMBL" id="CP048685">
    <property type="protein sequence ID" value="QPJ62465.1"/>
    <property type="molecule type" value="Genomic_DNA"/>
</dbReference>
<evidence type="ECO:0000256" key="5">
    <source>
        <dbReference type="RuleBase" id="RU000320"/>
    </source>
</evidence>
<feature type="transmembrane region" description="Helical" evidence="6">
    <location>
        <begin position="520"/>
        <end position="540"/>
    </location>
</feature>
<accession>A0A7T0G0E6</accession>
<feature type="transmembrane region" description="Helical" evidence="6">
    <location>
        <begin position="325"/>
        <end position="346"/>
    </location>
</feature>
<feature type="transmembrane region" description="Helical" evidence="6">
    <location>
        <begin position="281"/>
        <end position="305"/>
    </location>
</feature>
<dbReference type="GO" id="GO:0003954">
    <property type="term" value="F:NADH dehydrogenase activity"/>
    <property type="evidence" value="ECO:0007669"/>
    <property type="project" value="TreeGrafter"/>
</dbReference>
<name>A0A7T0G0E6_9BACT</name>
<dbReference type="GO" id="GO:0016020">
    <property type="term" value="C:membrane"/>
    <property type="evidence" value="ECO:0007669"/>
    <property type="project" value="UniProtKB-SubCell"/>
</dbReference>
<feature type="transmembrane region" description="Helical" evidence="6">
    <location>
        <begin position="34"/>
        <end position="54"/>
    </location>
</feature>